<dbReference type="InterPro" id="IPR050296">
    <property type="entry name" value="Antp_homeobox"/>
</dbReference>
<name>O76938_GIRTI</name>
<evidence type="ECO:0000256" key="4">
    <source>
        <dbReference type="ARBA" id="ARBA00023155"/>
    </source>
</evidence>
<keyword evidence="5 6" id="KW-0539">Nucleus</keyword>
<dbReference type="InterPro" id="IPR001356">
    <property type="entry name" value="HD"/>
</dbReference>
<evidence type="ECO:0000256" key="5">
    <source>
        <dbReference type="ARBA" id="ARBA00023242"/>
    </source>
</evidence>
<dbReference type="GO" id="GO:0000981">
    <property type="term" value="F:DNA-binding transcription factor activity, RNA polymerase II-specific"/>
    <property type="evidence" value="ECO:0007669"/>
    <property type="project" value="InterPro"/>
</dbReference>
<dbReference type="PANTHER" id="PTHR45659:SF4">
    <property type="entry name" value="HOMEOBOX PROTEIN ABDOMINAL-A"/>
    <property type="match status" value="1"/>
</dbReference>
<evidence type="ECO:0000256" key="6">
    <source>
        <dbReference type="PROSITE-ProRule" id="PRU00108"/>
    </source>
</evidence>
<dbReference type="PROSITE" id="PS50071">
    <property type="entry name" value="HOMEOBOX_2"/>
    <property type="match status" value="1"/>
</dbReference>
<proteinExistence type="predicted"/>
<reference evidence="9" key="2">
    <citation type="journal article" date="1998" name="Dev. Genes Evol.">
        <title>Platyhelminthes have a hox code differentially activated during regeneration, with genes closely related to those of spiralian protostomes.</title>
        <authorList>
            <person name="Bayascas J.R."/>
            <person name="Castillo E."/>
            <person name="Salo E."/>
        </authorList>
    </citation>
    <scope>NUCLEOTIDE SEQUENCE</scope>
    <source>
        <tissue evidence="9">Regenerating tissue</tissue>
    </source>
</reference>
<organism evidence="9">
    <name type="scientific">Girardia tigrina</name>
    <name type="common">Planarian</name>
    <name type="synonym">Dugesia tigrina</name>
    <dbReference type="NCBI Taxonomy" id="6162"/>
    <lineage>
        <taxon>Eukaryota</taxon>
        <taxon>Metazoa</taxon>
        <taxon>Spiralia</taxon>
        <taxon>Lophotrochozoa</taxon>
        <taxon>Platyhelminthes</taxon>
        <taxon>Rhabditophora</taxon>
        <taxon>Seriata</taxon>
        <taxon>Tricladida</taxon>
        <taxon>Continenticola</taxon>
        <taxon>Geoplanoidea</taxon>
        <taxon>Dugesiidae</taxon>
        <taxon>Girardia</taxon>
    </lineage>
</organism>
<dbReference type="SMART" id="SM00389">
    <property type="entry name" value="HOX"/>
    <property type="match status" value="1"/>
</dbReference>
<dbReference type="GO" id="GO:0009952">
    <property type="term" value="P:anterior/posterior pattern specification"/>
    <property type="evidence" value="ECO:0007669"/>
    <property type="project" value="TreeGrafter"/>
</dbReference>
<dbReference type="InterPro" id="IPR020479">
    <property type="entry name" value="HD_metazoa"/>
</dbReference>
<dbReference type="InterPro" id="IPR009057">
    <property type="entry name" value="Homeodomain-like_sf"/>
</dbReference>
<protein>
    <submittedName>
        <fullName evidence="9">Homeodomain protein</fullName>
    </submittedName>
</protein>
<reference evidence="9" key="1">
    <citation type="journal article" date="1997" name="Development">
        <title>Planarian Hox genes: novel patterns of expression during regeneration.</title>
        <authorList>
            <person name="Bayascas J.R."/>
            <person name="Castillo E."/>
            <person name="Munoz-Marmol A.M."/>
            <person name="Salo E."/>
        </authorList>
    </citation>
    <scope>NUCLEOTIDE SEQUENCE</scope>
    <source>
        <tissue evidence="9">Regenerating tissue</tissue>
    </source>
</reference>
<dbReference type="InterPro" id="IPR017970">
    <property type="entry name" value="Homeobox_CS"/>
</dbReference>
<dbReference type="EMBL" id="X95417">
    <property type="protein sequence ID" value="CAA64697.1"/>
    <property type="molecule type" value="Genomic_DNA"/>
</dbReference>
<dbReference type="CDD" id="cd00086">
    <property type="entry name" value="homeodomain"/>
    <property type="match status" value="1"/>
</dbReference>
<dbReference type="Pfam" id="PF00046">
    <property type="entry name" value="Homeodomain"/>
    <property type="match status" value="1"/>
</dbReference>
<feature type="DNA-binding region" description="Homeobox" evidence="6">
    <location>
        <begin position="120"/>
        <end position="179"/>
    </location>
</feature>
<dbReference type="GO" id="GO:0005634">
    <property type="term" value="C:nucleus"/>
    <property type="evidence" value="ECO:0007669"/>
    <property type="project" value="UniProtKB-SubCell"/>
</dbReference>
<dbReference type="PRINTS" id="PR00024">
    <property type="entry name" value="HOMEOBOX"/>
</dbReference>
<dbReference type="PANTHER" id="PTHR45659">
    <property type="entry name" value="HOMEOBOX PROTEIN HOX"/>
    <property type="match status" value="1"/>
</dbReference>
<evidence type="ECO:0000256" key="3">
    <source>
        <dbReference type="ARBA" id="ARBA00023125"/>
    </source>
</evidence>
<evidence type="ECO:0000256" key="7">
    <source>
        <dbReference type="RuleBase" id="RU000682"/>
    </source>
</evidence>
<evidence type="ECO:0000256" key="2">
    <source>
        <dbReference type="ARBA" id="ARBA00022473"/>
    </source>
</evidence>
<feature type="domain" description="Homeobox" evidence="8">
    <location>
        <begin position="118"/>
        <end position="178"/>
    </location>
</feature>
<evidence type="ECO:0000259" key="8">
    <source>
        <dbReference type="PROSITE" id="PS50071"/>
    </source>
</evidence>
<dbReference type="PROSITE" id="PS00027">
    <property type="entry name" value="HOMEOBOX_1"/>
    <property type="match status" value="1"/>
</dbReference>
<evidence type="ECO:0000313" key="9">
    <source>
        <dbReference type="EMBL" id="CAA64697.1"/>
    </source>
</evidence>
<dbReference type="PIR" id="S32734">
    <property type="entry name" value="S32734"/>
</dbReference>
<keyword evidence="4 6" id="KW-0371">Homeobox</keyword>
<dbReference type="AlphaFoldDB" id="O76938"/>
<evidence type="ECO:0000256" key="1">
    <source>
        <dbReference type="ARBA" id="ARBA00004123"/>
    </source>
</evidence>
<gene>
    <name evidence="9" type="primary">DthoxD</name>
</gene>
<keyword evidence="2" id="KW-0217">Developmental protein</keyword>
<dbReference type="GO" id="GO:0000978">
    <property type="term" value="F:RNA polymerase II cis-regulatory region sequence-specific DNA binding"/>
    <property type="evidence" value="ECO:0007669"/>
    <property type="project" value="TreeGrafter"/>
</dbReference>
<dbReference type="SUPFAM" id="SSF46689">
    <property type="entry name" value="Homeodomain-like"/>
    <property type="match status" value="1"/>
</dbReference>
<accession>O76938</accession>
<sequence>MLDTSSQNSFVNYCTTIQECQYTIKDFNVDYSIPSNHQTFSNVTYISDSNVHGHVFSSSPSTNSDCQIINNPSLIQTQNLDHDTLESNGGLSKSKPNFPAFPWMQKSNMRKNKSDKSVEYKRCRQAYSRQQTLELEKEFYYNQYLTRRRRIEIANSVCLSERQIKIWFQNRRMKYKKDVVLKTNEFPS</sequence>
<keyword evidence="3 6" id="KW-0238">DNA-binding</keyword>
<dbReference type="Gene3D" id="1.10.10.60">
    <property type="entry name" value="Homeodomain-like"/>
    <property type="match status" value="1"/>
</dbReference>
<comment type="subcellular location">
    <subcellularLocation>
        <location evidence="1 6 7">Nucleus</location>
    </subcellularLocation>
</comment>